<feature type="region of interest" description="Disordered" evidence="1">
    <location>
        <begin position="1"/>
        <end position="71"/>
    </location>
</feature>
<organism evidence="2 3">
    <name type="scientific">Puccinia coronata f. sp. avenae</name>
    <dbReference type="NCBI Taxonomy" id="200324"/>
    <lineage>
        <taxon>Eukaryota</taxon>
        <taxon>Fungi</taxon>
        <taxon>Dikarya</taxon>
        <taxon>Basidiomycota</taxon>
        <taxon>Pucciniomycotina</taxon>
        <taxon>Pucciniomycetes</taxon>
        <taxon>Pucciniales</taxon>
        <taxon>Pucciniaceae</taxon>
        <taxon>Puccinia</taxon>
    </lineage>
</organism>
<proteinExistence type="predicted"/>
<gene>
    <name evidence="2" type="ORF">PCASD_14115</name>
</gene>
<name>A0A2N5U745_9BASI</name>
<reference evidence="2 3" key="1">
    <citation type="submission" date="2017-11" db="EMBL/GenBank/DDBJ databases">
        <title>De novo assembly and phasing of dikaryotic genomes from two isolates of Puccinia coronata f. sp. avenae, the causal agent of oat crown rust.</title>
        <authorList>
            <person name="Miller M.E."/>
            <person name="Zhang Y."/>
            <person name="Omidvar V."/>
            <person name="Sperschneider J."/>
            <person name="Schwessinger B."/>
            <person name="Raley C."/>
            <person name="Palmer J.M."/>
            <person name="Garnica D."/>
            <person name="Upadhyaya N."/>
            <person name="Rathjen J."/>
            <person name="Taylor J.M."/>
            <person name="Park R.F."/>
            <person name="Dodds P.N."/>
            <person name="Hirsch C.D."/>
            <person name="Kianian S.F."/>
            <person name="Figueroa M."/>
        </authorList>
    </citation>
    <scope>NUCLEOTIDE SEQUENCE [LARGE SCALE GENOMIC DNA]</scope>
    <source>
        <strain evidence="2">12SD80</strain>
    </source>
</reference>
<sequence length="104" mass="10985">MISGQEFRTSAKMKRFQLTNPESTALQEATSSQLSSQPSQPASRAQPASQPTGVANSSAHPPPNTPARPSLALVPYLPIPASFDDSSSFLFTELSNISPSQVAL</sequence>
<feature type="compositionally biased region" description="Low complexity" evidence="1">
    <location>
        <begin position="29"/>
        <end position="51"/>
    </location>
</feature>
<dbReference type="EMBL" id="PGCI01000217">
    <property type="protein sequence ID" value="PLW33574.1"/>
    <property type="molecule type" value="Genomic_DNA"/>
</dbReference>
<feature type="compositionally biased region" description="Polar residues" evidence="1">
    <location>
        <begin position="17"/>
        <end position="28"/>
    </location>
</feature>
<protein>
    <submittedName>
        <fullName evidence="2">Uncharacterized protein</fullName>
    </submittedName>
</protein>
<evidence type="ECO:0000256" key="1">
    <source>
        <dbReference type="SAM" id="MobiDB-lite"/>
    </source>
</evidence>
<comment type="caution">
    <text evidence="2">The sequence shown here is derived from an EMBL/GenBank/DDBJ whole genome shotgun (WGS) entry which is preliminary data.</text>
</comment>
<dbReference type="Proteomes" id="UP000235392">
    <property type="component" value="Unassembled WGS sequence"/>
</dbReference>
<accession>A0A2N5U745</accession>
<evidence type="ECO:0000313" key="3">
    <source>
        <dbReference type="Proteomes" id="UP000235392"/>
    </source>
</evidence>
<evidence type="ECO:0000313" key="2">
    <source>
        <dbReference type="EMBL" id="PLW33574.1"/>
    </source>
</evidence>
<dbReference type="AlphaFoldDB" id="A0A2N5U745"/>